<evidence type="ECO:0000256" key="4">
    <source>
        <dbReference type="ARBA" id="ARBA00022827"/>
    </source>
</evidence>
<organism evidence="11">
    <name type="scientific">freshwater metagenome</name>
    <dbReference type="NCBI Taxonomy" id="449393"/>
    <lineage>
        <taxon>unclassified sequences</taxon>
        <taxon>metagenomes</taxon>
        <taxon>ecological metagenomes</taxon>
    </lineage>
</organism>
<dbReference type="Gene3D" id="3.50.50.100">
    <property type="match status" value="1"/>
</dbReference>
<evidence type="ECO:0000256" key="1">
    <source>
        <dbReference type="ARBA" id="ARBA00005272"/>
    </source>
</evidence>
<dbReference type="InterPro" id="IPR023753">
    <property type="entry name" value="FAD/NAD-binding_dom"/>
</dbReference>
<dbReference type="InterPro" id="IPR054585">
    <property type="entry name" value="NDH2-like_C"/>
</dbReference>
<dbReference type="PRINTS" id="PR00368">
    <property type="entry name" value="FADPNR"/>
</dbReference>
<keyword evidence="3" id="KW-0285">Flavoprotein</keyword>
<name>A0A6J6MPJ9_9ZZZZ</name>
<dbReference type="GO" id="GO:0050136">
    <property type="term" value="F:NADH dehydrogenase (quinone) (non-electrogenic) activity"/>
    <property type="evidence" value="ECO:0007669"/>
    <property type="project" value="UniProtKB-EC"/>
</dbReference>
<dbReference type="Pfam" id="PF22366">
    <property type="entry name" value="NDH2_C"/>
    <property type="match status" value="1"/>
</dbReference>
<keyword evidence="7" id="KW-0520">NAD</keyword>
<comment type="catalytic activity">
    <reaction evidence="8">
        <text>a quinone + NADH + H(+) = a quinol + NAD(+)</text>
        <dbReference type="Rhea" id="RHEA:46160"/>
        <dbReference type="ChEBI" id="CHEBI:15378"/>
        <dbReference type="ChEBI" id="CHEBI:24646"/>
        <dbReference type="ChEBI" id="CHEBI:57540"/>
        <dbReference type="ChEBI" id="CHEBI:57945"/>
        <dbReference type="ChEBI" id="CHEBI:132124"/>
        <dbReference type="EC" id="1.6.5.9"/>
    </reaction>
</comment>
<evidence type="ECO:0000256" key="6">
    <source>
        <dbReference type="ARBA" id="ARBA00023002"/>
    </source>
</evidence>
<evidence type="ECO:0000259" key="9">
    <source>
        <dbReference type="Pfam" id="PF07992"/>
    </source>
</evidence>
<dbReference type="InterPro" id="IPR036188">
    <property type="entry name" value="FAD/NAD-bd_sf"/>
</dbReference>
<gene>
    <name evidence="11" type="ORF">UFOPK2310_00908</name>
</gene>
<comment type="similarity">
    <text evidence="1">Belongs to the NADH dehydrogenase family.</text>
</comment>
<feature type="domain" description="External alternative NADH-ubiquinone oxidoreductase-like C-terminal" evidence="10">
    <location>
        <begin position="245"/>
        <end position="298"/>
    </location>
</feature>
<evidence type="ECO:0000256" key="5">
    <source>
        <dbReference type="ARBA" id="ARBA00022946"/>
    </source>
</evidence>
<dbReference type="AlphaFoldDB" id="A0A6J6MPJ9"/>
<dbReference type="SUPFAM" id="SSF51905">
    <property type="entry name" value="FAD/NAD(P)-binding domain"/>
    <property type="match status" value="1"/>
</dbReference>
<keyword evidence="6" id="KW-0560">Oxidoreductase</keyword>
<dbReference type="EC" id="1.6.5.9" evidence="2"/>
<dbReference type="EMBL" id="CAEZWW010000101">
    <property type="protein sequence ID" value="CAB4676017.1"/>
    <property type="molecule type" value="Genomic_DNA"/>
</dbReference>
<sequence length="313" mass="33834">MINWDELVLATGSVGATFGVPGVAENALQMKSIQEAREIRRRLLITYEDVDVGLKPKEALRVVVVGGGPTGVEITGAVAELQRSMKHEFPRVAEFAHVTLVEAGPRLLPSFTEKSSAHAKSELEEIGAVVLVDAAVDRMYESDVHLKSGEVLPAGTMIWAAGVSAPEAWTALGVSDRANRLRVPATLELSEGLWVIGDTASLDGVDGRPLPMVAPVALQMGRHVAKQISARLAGQPFTDFVYKDKGQMATIGRRRAVVEMPGGMRMHGTPAWLAWLALHVAYLAGGRNRVSVMADWMWNYAVWGIGPRRTVID</sequence>
<proteinExistence type="inferred from homology"/>
<feature type="domain" description="FAD/NAD(P)-binding" evidence="9">
    <location>
        <begin position="2"/>
        <end position="221"/>
    </location>
</feature>
<keyword evidence="4" id="KW-0274">FAD</keyword>
<protein>
    <recommendedName>
        <fullName evidence="2">NADH:ubiquinone reductase (non-electrogenic)</fullName>
        <ecNumber evidence="2">1.6.5.9</ecNumber>
    </recommendedName>
</protein>
<dbReference type="PANTHER" id="PTHR43706">
    <property type="entry name" value="NADH DEHYDROGENASE"/>
    <property type="match status" value="1"/>
</dbReference>
<evidence type="ECO:0000256" key="2">
    <source>
        <dbReference type="ARBA" id="ARBA00012637"/>
    </source>
</evidence>
<keyword evidence="5" id="KW-0809">Transit peptide</keyword>
<dbReference type="InterPro" id="IPR045024">
    <property type="entry name" value="NDH-2"/>
</dbReference>
<evidence type="ECO:0000313" key="11">
    <source>
        <dbReference type="EMBL" id="CAB4676017.1"/>
    </source>
</evidence>
<evidence type="ECO:0000256" key="3">
    <source>
        <dbReference type="ARBA" id="ARBA00022630"/>
    </source>
</evidence>
<evidence type="ECO:0000256" key="7">
    <source>
        <dbReference type="ARBA" id="ARBA00023027"/>
    </source>
</evidence>
<dbReference type="GO" id="GO:0005739">
    <property type="term" value="C:mitochondrion"/>
    <property type="evidence" value="ECO:0007669"/>
    <property type="project" value="UniProtKB-ARBA"/>
</dbReference>
<reference evidence="11" key="1">
    <citation type="submission" date="2020-05" db="EMBL/GenBank/DDBJ databases">
        <authorList>
            <person name="Chiriac C."/>
            <person name="Salcher M."/>
            <person name="Ghai R."/>
            <person name="Kavagutti S V."/>
        </authorList>
    </citation>
    <scope>NUCLEOTIDE SEQUENCE</scope>
</reference>
<evidence type="ECO:0000259" key="10">
    <source>
        <dbReference type="Pfam" id="PF22366"/>
    </source>
</evidence>
<dbReference type="Pfam" id="PF07992">
    <property type="entry name" value="Pyr_redox_2"/>
    <property type="match status" value="1"/>
</dbReference>
<accession>A0A6J6MPJ9</accession>
<dbReference type="PANTHER" id="PTHR43706:SF47">
    <property type="entry name" value="EXTERNAL NADH-UBIQUINONE OXIDOREDUCTASE 1, MITOCHONDRIAL-RELATED"/>
    <property type="match status" value="1"/>
</dbReference>
<evidence type="ECO:0000256" key="8">
    <source>
        <dbReference type="ARBA" id="ARBA00047599"/>
    </source>
</evidence>